<comment type="caution">
    <text evidence="2">The sequence shown here is derived from an EMBL/GenBank/DDBJ whole genome shotgun (WGS) entry which is preliminary data.</text>
</comment>
<evidence type="ECO:0000313" key="3">
    <source>
        <dbReference type="Proteomes" id="UP001177023"/>
    </source>
</evidence>
<proteinExistence type="predicted"/>
<dbReference type="EMBL" id="CATQJA010002584">
    <property type="protein sequence ID" value="CAJ0571822.1"/>
    <property type="molecule type" value="Genomic_DNA"/>
</dbReference>
<protein>
    <submittedName>
        <fullName evidence="2">Uncharacterized protein</fullName>
    </submittedName>
</protein>
<dbReference type="AlphaFoldDB" id="A0AA36CMI7"/>
<feature type="chain" id="PRO_5041204204" evidence="1">
    <location>
        <begin position="25"/>
        <end position="93"/>
    </location>
</feature>
<feature type="non-terminal residue" evidence="2">
    <location>
        <position position="93"/>
    </location>
</feature>
<accession>A0AA36CMI7</accession>
<reference evidence="2" key="1">
    <citation type="submission" date="2023-06" db="EMBL/GenBank/DDBJ databases">
        <authorList>
            <person name="Delattre M."/>
        </authorList>
    </citation>
    <scope>NUCLEOTIDE SEQUENCE</scope>
    <source>
        <strain evidence="2">AF72</strain>
    </source>
</reference>
<keyword evidence="3" id="KW-1185">Reference proteome</keyword>
<dbReference type="Proteomes" id="UP001177023">
    <property type="component" value="Unassembled WGS sequence"/>
</dbReference>
<sequence>MLAEILRMLLVVCIASLLMVSAHPQDECMTSEDCYPGQICTLGLGHNVCYDYPLYLQGRKKRSTPVEDPVECAKGKCPVAECKSRICRDKTNN</sequence>
<gene>
    <name evidence="2" type="ORF">MSPICULIGERA_LOCUS10220</name>
</gene>
<organism evidence="2 3">
    <name type="scientific">Mesorhabditis spiculigera</name>
    <dbReference type="NCBI Taxonomy" id="96644"/>
    <lineage>
        <taxon>Eukaryota</taxon>
        <taxon>Metazoa</taxon>
        <taxon>Ecdysozoa</taxon>
        <taxon>Nematoda</taxon>
        <taxon>Chromadorea</taxon>
        <taxon>Rhabditida</taxon>
        <taxon>Rhabditina</taxon>
        <taxon>Rhabditomorpha</taxon>
        <taxon>Rhabditoidea</taxon>
        <taxon>Rhabditidae</taxon>
        <taxon>Mesorhabditinae</taxon>
        <taxon>Mesorhabditis</taxon>
    </lineage>
</organism>
<name>A0AA36CMI7_9BILA</name>
<evidence type="ECO:0000256" key="1">
    <source>
        <dbReference type="SAM" id="SignalP"/>
    </source>
</evidence>
<keyword evidence="1" id="KW-0732">Signal</keyword>
<feature type="signal peptide" evidence="1">
    <location>
        <begin position="1"/>
        <end position="24"/>
    </location>
</feature>
<evidence type="ECO:0000313" key="2">
    <source>
        <dbReference type="EMBL" id="CAJ0571822.1"/>
    </source>
</evidence>